<proteinExistence type="predicted"/>
<name>B4K828_DROMO</name>
<dbReference type="eggNOG" id="ENOG502TJRY">
    <property type="taxonomic scope" value="Eukaryota"/>
</dbReference>
<dbReference type="HOGENOM" id="CLU_136400_0_0_1"/>
<feature type="chain" id="PRO_5002813475" description="Salivary glue protein Sgs-5" evidence="1">
    <location>
        <begin position="18"/>
        <end position="145"/>
    </location>
</feature>
<keyword evidence="1" id="KW-0732">Signal</keyword>
<organism evidence="2 3">
    <name type="scientific">Drosophila mojavensis</name>
    <name type="common">Fruit fly</name>
    <dbReference type="NCBI Taxonomy" id="7230"/>
    <lineage>
        <taxon>Eukaryota</taxon>
        <taxon>Metazoa</taxon>
        <taxon>Ecdysozoa</taxon>
        <taxon>Arthropoda</taxon>
        <taxon>Hexapoda</taxon>
        <taxon>Insecta</taxon>
        <taxon>Pterygota</taxon>
        <taxon>Neoptera</taxon>
        <taxon>Endopterygota</taxon>
        <taxon>Diptera</taxon>
        <taxon>Brachycera</taxon>
        <taxon>Muscomorpha</taxon>
        <taxon>Ephydroidea</taxon>
        <taxon>Drosophilidae</taxon>
        <taxon>Drosophila</taxon>
    </lineage>
</organism>
<dbReference type="KEGG" id="dmo:Dmoj_GI24797"/>
<protein>
    <recommendedName>
        <fullName evidence="4">Salivary glue protein Sgs-5</fullName>
    </recommendedName>
</protein>
<dbReference type="FunCoup" id="B4K828">
    <property type="interactions" value="7"/>
</dbReference>
<dbReference type="OrthoDB" id="7839023at2759"/>
<evidence type="ECO:0000313" key="3">
    <source>
        <dbReference type="Proteomes" id="UP000009192"/>
    </source>
</evidence>
<accession>B4K828</accession>
<dbReference type="PhylomeDB" id="B4K828"/>
<keyword evidence="3" id="KW-1185">Reference proteome</keyword>
<dbReference type="EMBL" id="CH933806">
    <property type="protein sequence ID" value="EDW15382.1"/>
    <property type="molecule type" value="Genomic_DNA"/>
</dbReference>
<evidence type="ECO:0000256" key="1">
    <source>
        <dbReference type="SAM" id="SignalP"/>
    </source>
</evidence>
<gene>
    <name evidence="2" type="primary">Dmoj\GI24797</name>
    <name evidence="2" type="ORF">Dmoj_GI24797</name>
</gene>
<dbReference type="AlphaFoldDB" id="B4K828"/>
<dbReference type="InParanoid" id="B4K828"/>
<evidence type="ECO:0000313" key="2">
    <source>
        <dbReference type="EMBL" id="EDW15382.1"/>
    </source>
</evidence>
<evidence type="ECO:0008006" key="4">
    <source>
        <dbReference type="Google" id="ProtNLM"/>
    </source>
</evidence>
<dbReference type="Proteomes" id="UP000009192">
    <property type="component" value="Unassembled WGS sequence"/>
</dbReference>
<dbReference type="OMA" id="EPCSTCN"/>
<feature type="signal peptide" evidence="1">
    <location>
        <begin position="1"/>
        <end position="17"/>
    </location>
</feature>
<reference evidence="2 3" key="1">
    <citation type="journal article" date="2007" name="Nature">
        <title>Evolution of genes and genomes on the Drosophila phylogeny.</title>
        <authorList>
            <consortium name="Drosophila 12 Genomes Consortium"/>
            <person name="Clark A.G."/>
            <person name="Eisen M.B."/>
            <person name="Smith D.R."/>
            <person name="Bergman C.M."/>
            <person name="Oliver B."/>
            <person name="Markow T.A."/>
            <person name="Kaufman T.C."/>
            <person name="Kellis M."/>
            <person name="Gelbart W."/>
            <person name="Iyer V.N."/>
            <person name="Pollard D.A."/>
            <person name="Sackton T.B."/>
            <person name="Larracuente A.M."/>
            <person name="Singh N.D."/>
            <person name="Abad J.P."/>
            <person name="Abt D.N."/>
            <person name="Adryan B."/>
            <person name="Aguade M."/>
            <person name="Akashi H."/>
            <person name="Anderson W.W."/>
            <person name="Aquadro C.F."/>
            <person name="Ardell D.H."/>
            <person name="Arguello R."/>
            <person name="Artieri C.G."/>
            <person name="Barbash D.A."/>
            <person name="Barker D."/>
            <person name="Barsanti P."/>
            <person name="Batterham P."/>
            <person name="Batzoglou S."/>
            <person name="Begun D."/>
            <person name="Bhutkar A."/>
            <person name="Blanco E."/>
            <person name="Bosak S.A."/>
            <person name="Bradley R.K."/>
            <person name="Brand A.D."/>
            <person name="Brent M.R."/>
            <person name="Brooks A.N."/>
            <person name="Brown R.H."/>
            <person name="Butlin R.K."/>
            <person name="Caggese C."/>
            <person name="Calvi B.R."/>
            <person name="Bernardo de Carvalho A."/>
            <person name="Caspi A."/>
            <person name="Castrezana S."/>
            <person name="Celniker S.E."/>
            <person name="Chang J.L."/>
            <person name="Chapple C."/>
            <person name="Chatterji S."/>
            <person name="Chinwalla A."/>
            <person name="Civetta A."/>
            <person name="Clifton S.W."/>
            <person name="Comeron J.M."/>
            <person name="Costello J.C."/>
            <person name="Coyne J.A."/>
            <person name="Daub J."/>
            <person name="David R.G."/>
            <person name="Delcher A.L."/>
            <person name="Delehaunty K."/>
            <person name="Do C.B."/>
            <person name="Ebling H."/>
            <person name="Edwards K."/>
            <person name="Eickbush T."/>
            <person name="Evans J.D."/>
            <person name="Filipski A."/>
            <person name="Findeiss S."/>
            <person name="Freyhult E."/>
            <person name="Fulton L."/>
            <person name="Fulton R."/>
            <person name="Garcia A.C."/>
            <person name="Gardiner A."/>
            <person name="Garfield D.A."/>
            <person name="Garvin B.E."/>
            <person name="Gibson G."/>
            <person name="Gilbert D."/>
            <person name="Gnerre S."/>
            <person name="Godfrey J."/>
            <person name="Good R."/>
            <person name="Gotea V."/>
            <person name="Gravely B."/>
            <person name="Greenberg A.J."/>
            <person name="Griffiths-Jones S."/>
            <person name="Gross S."/>
            <person name="Guigo R."/>
            <person name="Gustafson E.A."/>
            <person name="Haerty W."/>
            <person name="Hahn M.W."/>
            <person name="Halligan D.L."/>
            <person name="Halpern A.L."/>
            <person name="Halter G.M."/>
            <person name="Han M.V."/>
            <person name="Heger A."/>
            <person name="Hillier L."/>
            <person name="Hinrichs A.S."/>
            <person name="Holmes I."/>
            <person name="Hoskins R.A."/>
            <person name="Hubisz M.J."/>
            <person name="Hultmark D."/>
            <person name="Huntley M.A."/>
            <person name="Jaffe D.B."/>
            <person name="Jagadeeshan S."/>
            <person name="Jeck W.R."/>
            <person name="Johnson J."/>
            <person name="Jones C.D."/>
            <person name="Jordan W.C."/>
            <person name="Karpen G.H."/>
            <person name="Kataoka E."/>
            <person name="Keightley P.D."/>
            <person name="Kheradpour P."/>
            <person name="Kirkness E.F."/>
            <person name="Koerich L.B."/>
            <person name="Kristiansen K."/>
            <person name="Kudrna D."/>
            <person name="Kulathinal R.J."/>
            <person name="Kumar S."/>
            <person name="Kwok R."/>
            <person name="Lander E."/>
            <person name="Langley C.H."/>
            <person name="Lapoint R."/>
            <person name="Lazzaro B.P."/>
            <person name="Lee S.J."/>
            <person name="Levesque L."/>
            <person name="Li R."/>
            <person name="Lin C.F."/>
            <person name="Lin M.F."/>
            <person name="Lindblad-Toh K."/>
            <person name="Llopart A."/>
            <person name="Long M."/>
            <person name="Low L."/>
            <person name="Lozovsky E."/>
            <person name="Lu J."/>
            <person name="Luo M."/>
            <person name="Machado C.A."/>
            <person name="Makalowski W."/>
            <person name="Marzo M."/>
            <person name="Matsuda M."/>
            <person name="Matzkin L."/>
            <person name="McAllister B."/>
            <person name="McBride C.S."/>
            <person name="McKernan B."/>
            <person name="McKernan K."/>
            <person name="Mendez-Lago M."/>
            <person name="Minx P."/>
            <person name="Mollenhauer M.U."/>
            <person name="Montooth K."/>
            <person name="Mount S.M."/>
            <person name="Mu X."/>
            <person name="Myers E."/>
            <person name="Negre B."/>
            <person name="Newfeld S."/>
            <person name="Nielsen R."/>
            <person name="Noor M.A."/>
            <person name="O'Grady P."/>
            <person name="Pachter L."/>
            <person name="Papaceit M."/>
            <person name="Parisi M.J."/>
            <person name="Parisi M."/>
            <person name="Parts L."/>
            <person name="Pedersen J.S."/>
            <person name="Pesole G."/>
            <person name="Phillippy A.M."/>
            <person name="Ponting C.P."/>
            <person name="Pop M."/>
            <person name="Porcelli D."/>
            <person name="Powell J.R."/>
            <person name="Prohaska S."/>
            <person name="Pruitt K."/>
            <person name="Puig M."/>
            <person name="Quesneville H."/>
            <person name="Ram K.R."/>
            <person name="Rand D."/>
            <person name="Rasmussen M.D."/>
            <person name="Reed L.K."/>
            <person name="Reenan R."/>
            <person name="Reily A."/>
            <person name="Remington K.A."/>
            <person name="Rieger T.T."/>
            <person name="Ritchie M.G."/>
            <person name="Robin C."/>
            <person name="Rogers Y.H."/>
            <person name="Rohde C."/>
            <person name="Rozas J."/>
            <person name="Rubenfield M.J."/>
            <person name="Ruiz A."/>
            <person name="Russo S."/>
            <person name="Salzberg S.L."/>
            <person name="Sanchez-Gracia A."/>
            <person name="Saranga D.J."/>
            <person name="Sato H."/>
            <person name="Schaeffer S.W."/>
            <person name="Schatz M.C."/>
            <person name="Schlenke T."/>
            <person name="Schwartz R."/>
            <person name="Segarra C."/>
            <person name="Singh R.S."/>
            <person name="Sirot L."/>
            <person name="Sirota M."/>
            <person name="Sisneros N.B."/>
            <person name="Smith C.D."/>
            <person name="Smith T.F."/>
            <person name="Spieth J."/>
            <person name="Stage D.E."/>
            <person name="Stark A."/>
            <person name="Stephan W."/>
            <person name="Strausberg R.L."/>
            <person name="Strempel S."/>
            <person name="Sturgill D."/>
            <person name="Sutton G."/>
            <person name="Sutton G.G."/>
            <person name="Tao W."/>
            <person name="Teichmann S."/>
            <person name="Tobari Y.N."/>
            <person name="Tomimura Y."/>
            <person name="Tsolas J.M."/>
            <person name="Valente V.L."/>
            <person name="Venter E."/>
            <person name="Venter J.C."/>
            <person name="Vicario S."/>
            <person name="Vieira F.G."/>
            <person name="Vilella A.J."/>
            <person name="Villasante A."/>
            <person name="Walenz B."/>
            <person name="Wang J."/>
            <person name="Wasserman M."/>
            <person name="Watts T."/>
            <person name="Wilson D."/>
            <person name="Wilson R.K."/>
            <person name="Wing R.A."/>
            <person name="Wolfner M.F."/>
            <person name="Wong A."/>
            <person name="Wong G.K."/>
            <person name="Wu C.I."/>
            <person name="Wu G."/>
            <person name="Yamamoto D."/>
            <person name="Yang H.P."/>
            <person name="Yang S.P."/>
            <person name="Yorke J.A."/>
            <person name="Yoshida K."/>
            <person name="Zdobnov E."/>
            <person name="Zhang P."/>
            <person name="Zhang Y."/>
            <person name="Zimin A.V."/>
            <person name="Baldwin J."/>
            <person name="Abdouelleil A."/>
            <person name="Abdulkadir J."/>
            <person name="Abebe A."/>
            <person name="Abera B."/>
            <person name="Abreu J."/>
            <person name="Acer S.C."/>
            <person name="Aftuck L."/>
            <person name="Alexander A."/>
            <person name="An P."/>
            <person name="Anderson E."/>
            <person name="Anderson S."/>
            <person name="Arachi H."/>
            <person name="Azer M."/>
            <person name="Bachantsang P."/>
            <person name="Barry A."/>
            <person name="Bayul T."/>
            <person name="Berlin A."/>
            <person name="Bessette D."/>
            <person name="Bloom T."/>
            <person name="Blye J."/>
            <person name="Boguslavskiy L."/>
            <person name="Bonnet C."/>
            <person name="Boukhgalter B."/>
            <person name="Bourzgui I."/>
            <person name="Brown A."/>
            <person name="Cahill P."/>
            <person name="Channer S."/>
            <person name="Cheshatsang Y."/>
            <person name="Chuda L."/>
            <person name="Citroen M."/>
            <person name="Collymore A."/>
            <person name="Cooke P."/>
            <person name="Costello M."/>
            <person name="D'Aco K."/>
            <person name="Daza R."/>
            <person name="De Haan G."/>
            <person name="DeGray S."/>
            <person name="DeMaso C."/>
            <person name="Dhargay N."/>
            <person name="Dooley K."/>
            <person name="Dooley E."/>
            <person name="Doricent M."/>
            <person name="Dorje P."/>
            <person name="Dorjee K."/>
            <person name="Dupes A."/>
            <person name="Elong R."/>
            <person name="Falk J."/>
            <person name="Farina A."/>
            <person name="Faro S."/>
            <person name="Ferguson D."/>
            <person name="Fisher S."/>
            <person name="Foley C.D."/>
            <person name="Franke A."/>
            <person name="Friedrich D."/>
            <person name="Gadbois L."/>
            <person name="Gearin G."/>
            <person name="Gearin C.R."/>
            <person name="Giannoukos G."/>
            <person name="Goode T."/>
            <person name="Graham J."/>
            <person name="Grandbois E."/>
            <person name="Grewal S."/>
            <person name="Gyaltsen K."/>
            <person name="Hafez N."/>
            <person name="Hagos B."/>
            <person name="Hall J."/>
            <person name="Henson C."/>
            <person name="Hollinger A."/>
            <person name="Honan T."/>
            <person name="Huard M.D."/>
            <person name="Hughes L."/>
            <person name="Hurhula B."/>
            <person name="Husby M.E."/>
            <person name="Kamat A."/>
            <person name="Kanga B."/>
            <person name="Kashin S."/>
            <person name="Khazanovich D."/>
            <person name="Kisner P."/>
            <person name="Lance K."/>
            <person name="Lara M."/>
            <person name="Lee W."/>
            <person name="Lennon N."/>
            <person name="Letendre F."/>
            <person name="LeVine R."/>
            <person name="Lipovsky A."/>
            <person name="Liu X."/>
            <person name="Liu J."/>
            <person name="Liu S."/>
            <person name="Lokyitsang T."/>
            <person name="Lokyitsang Y."/>
            <person name="Lubonja R."/>
            <person name="Lui A."/>
            <person name="MacDonald P."/>
            <person name="Magnisalis V."/>
            <person name="Maru K."/>
            <person name="Matthews C."/>
            <person name="McCusker W."/>
            <person name="McDonough S."/>
            <person name="Mehta T."/>
            <person name="Meldrim J."/>
            <person name="Meneus L."/>
            <person name="Mihai O."/>
            <person name="Mihalev A."/>
            <person name="Mihova T."/>
            <person name="Mittelman R."/>
            <person name="Mlenga V."/>
            <person name="Montmayeur A."/>
            <person name="Mulrain L."/>
            <person name="Navidi A."/>
            <person name="Naylor J."/>
            <person name="Negash T."/>
            <person name="Nguyen T."/>
            <person name="Nguyen N."/>
            <person name="Nicol R."/>
            <person name="Norbu C."/>
            <person name="Norbu N."/>
            <person name="Novod N."/>
            <person name="O'Neill B."/>
            <person name="Osman S."/>
            <person name="Markiewicz E."/>
            <person name="Oyono O.L."/>
            <person name="Patti C."/>
            <person name="Phunkhang P."/>
            <person name="Pierre F."/>
            <person name="Priest M."/>
            <person name="Raghuraman S."/>
            <person name="Rege F."/>
            <person name="Reyes R."/>
            <person name="Rise C."/>
            <person name="Rogov P."/>
            <person name="Ross K."/>
            <person name="Ryan E."/>
            <person name="Settipalli S."/>
            <person name="Shea T."/>
            <person name="Sherpa N."/>
            <person name="Shi L."/>
            <person name="Shih D."/>
            <person name="Sparrow T."/>
            <person name="Spaulding J."/>
            <person name="Stalker J."/>
            <person name="Stange-Thomann N."/>
            <person name="Stavropoulos S."/>
            <person name="Stone C."/>
            <person name="Strader C."/>
            <person name="Tesfaye S."/>
            <person name="Thomson T."/>
            <person name="Thoulutsang Y."/>
            <person name="Thoulutsang D."/>
            <person name="Topham K."/>
            <person name="Topping I."/>
            <person name="Tsamla T."/>
            <person name="Vassiliev H."/>
            <person name="Vo A."/>
            <person name="Wangchuk T."/>
            <person name="Wangdi T."/>
            <person name="Weiand M."/>
            <person name="Wilkinson J."/>
            <person name="Wilson A."/>
            <person name="Yadav S."/>
            <person name="Young G."/>
            <person name="Yu Q."/>
            <person name="Zembek L."/>
            <person name="Zhong D."/>
            <person name="Zimmer A."/>
            <person name="Zwirko Z."/>
            <person name="Jaffe D.B."/>
            <person name="Alvarez P."/>
            <person name="Brockman W."/>
            <person name="Butler J."/>
            <person name="Chin C."/>
            <person name="Gnerre S."/>
            <person name="Grabherr M."/>
            <person name="Kleber M."/>
            <person name="Mauceli E."/>
            <person name="MacCallum I."/>
        </authorList>
    </citation>
    <scope>NUCLEOTIDE SEQUENCE [LARGE SCALE GENOMIC DNA]</scope>
    <source>
        <strain evidence="3">Tucson 15081-1352.22</strain>
    </source>
</reference>
<sequence>MLRVLFVLTVVFFAAESTILLKPAPPIFVPPSRCDIYQKNLCWVLDECVCRPIQNPCLRDAENEFRLKTCRRPLVPVSEELCKYFIPKVCLLRKPVIASILVRPACGCKTKPDELQQRKFRSLCELQKFSAENRTAYLNYKRCLF</sequence>